<feature type="domain" description="Beta-lactamase-related" evidence="2">
    <location>
        <begin position="164"/>
        <end position="461"/>
    </location>
</feature>
<dbReference type="Gene3D" id="3.40.710.10">
    <property type="entry name" value="DD-peptidase/beta-lactamase superfamily"/>
    <property type="match status" value="1"/>
</dbReference>
<dbReference type="RefSeq" id="WP_137100143.1">
    <property type="nucleotide sequence ID" value="NZ_CP039865.1"/>
</dbReference>
<dbReference type="AlphaFoldDB" id="A0A4D7QRT4"/>
<keyword evidence="4" id="KW-1185">Reference proteome</keyword>
<proteinExistence type="predicted"/>
<dbReference type="PANTHER" id="PTHR43283:SF7">
    <property type="entry name" value="BETA-LACTAMASE-RELATED DOMAIN-CONTAINING PROTEIN"/>
    <property type="match status" value="1"/>
</dbReference>
<evidence type="ECO:0000256" key="1">
    <source>
        <dbReference type="SAM" id="SignalP"/>
    </source>
</evidence>
<dbReference type="OrthoDB" id="9814204at2"/>
<gene>
    <name evidence="3" type="ORF">E8L99_14150</name>
</gene>
<sequence>MSRRRWIIAGAATGLISLGAVAAARASDAPRLVTGFVAHTLCSATFVSDLSPDLTFNQTVEGLPGVSLIRWMIGYSVDRARRQVTATVLGGVESRAIFRDGLGCMLDHGGPVDAALPPARPFGAPLLASIAGPGLVAPQTSALATALSRAFAEPDGPPFRNTRAVVVLHRGRIIAERYAAGISLDTRLQGWSATKSVINALVGILVRQGRLSVAGPLPIAAWRQPGDPRGAITLDHLMRHTSGLAMGQSLQSSLASATAPVNRMKFLAHDMAAVAMAAPLEFSPGTGWTYHDGNTILTGRLIRDAVGGHAADVAAFARRELFEPLGMASALIEFDGTGTPEGSSQMFATARDWARFGQLFLANGMAGGRRILPEGWTDYSSRPTPAGWVGYGAGFWTNRGDSYGARHRREVLGLPADAFQATGTFGQYVVIIPSRDLVVVRLGLSAANGDMEGLARLIRDVVGAVAP</sequence>
<dbReference type="GO" id="GO:0016787">
    <property type="term" value="F:hydrolase activity"/>
    <property type="evidence" value="ECO:0007669"/>
    <property type="project" value="UniProtKB-KW"/>
</dbReference>
<reference evidence="3 4" key="1">
    <citation type="submission" date="2019-04" db="EMBL/GenBank/DDBJ databases">
        <title>Phreatobacter aquaticus sp. nov.</title>
        <authorList>
            <person name="Choi A."/>
            <person name="Baek K."/>
        </authorList>
    </citation>
    <scope>NUCLEOTIDE SEQUENCE [LARGE SCALE GENOMIC DNA]</scope>
    <source>
        <strain evidence="3 4">NMCR1094</strain>
    </source>
</reference>
<dbReference type="InterPro" id="IPR012338">
    <property type="entry name" value="Beta-lactam/transpept-like"/>
</dbReference>
<protein>
    <submittedName>
        <fullName evidence="3">Serine hydrolase</fullName>
    </submittedName>
</protein>
<dbReference type="KEGG" id="paqt:E8L99_14150"/>
<dbReference type="EMBL" id="CP039865">
    <property type="protein sequence ID" value="QCK86812.1"/>
    <property type="molecule type" value="Genomic_DNA"/>
</dbReference>
<accession>A0A4D7QRT4</accession>
<keyword evidence="3" id="KW-0378">Hydrolase</keyword>
<evidence type="ECO:0000313" key="4">
    <source>
        <dbReference type="Proteomes" id="UP000298588"/>
    </source>
</evidence>
<name>A0A4D7QRT4_9HYPH</name>
<feature type="signal peptide" evidence="1">
    <location>
        <begin position="1"/>
        <end position="22"/>
    </location>
</feature>
<dbReference type="PANTHER" id="PTHR43283">
    <property type="entry name" value="BETA-LACTAMASE-RELATED"/>
    <property type="match status" value="1"/>
</dbReference>
<dbReference type="InterPro" id="IPR050789">
    <property type="entry name" value="Diverse_Enzym_Activities"/>
</dbReference>
<evidence type="ECO:0000259" key="2">
    <source>
        <dbReference type="Pfam" id="PF00144"/>
    </source>
</evidence>
<organism evidence="3 4">
    <name type="scientific">Phreatobacter aquaticus</name>
    <dbReference type="NCBI Taxonomy" id="2570229"/>
    <lineage>
        <taxon>Bacteria</taxon>
        <taxon>Pseudomonadati</taxon>
        <taxon>Pseudomonadota</taxon>
        <taxon>Alphaproteobacteria</taxon>
        <taxon>Hyphomicrobiales</taxon>
        <taxon>Phreatobacteraceae</taxon>
        <taxon>Phreatobacter</taxon>
    </lineage>
</organism>
<dbReference type="Proteomes" id="UP000298588">
    <property type="component" value="Chromosome"/>
</dbReference>
<evidence type="ECO:0000313" key="3">
    <source>
        <dbReference type="EMBL" id="QCK86812.1"/>
    </source>
</evidence>
<dbReference type="Pfam" id="PF00144">
    <property type="entry name" value="Beta-lactamase"/>
    <property type="match status" value="1"/>
</dbReference>
<dbReference type="SUPFAM" id="SSF56601">
    <property type="entry name" value="beta-lactamase/transpeptidase-like"/>
    <property type="match status" value="1"/>
</dbReference>
<feature type="chain" id="PRO_5020984535" evidence="1">
    <location>
        <begin position="23"/>
        <end position="467"/>
    </location>
</feature>
<dbReference type="InterPro" id="IPR001466">
    <property type="entry name" value="Beta-lactam-related"/>
</dbReference>
<keyword evidence="1" id="KW-0732">Signal</keyword>